<dbReference type="EMBL" id="CP015243">
    <property type="protein sequence ID" value="ANF57499.1"/>
    <property type="molecule type" value="Genomic_DNA"/>
</dbReference>
<dbReference type="Proteomes" id="UP000077875">
    <property type="component" value="Chromosome"/>
</dbReference>
<comment type="similarity">
    <text evidence="1 11">Belongs to the GatB/GatE family. GatB subfamily.</text>
</comment>
<evidence type="ECO:0000256" key="10">
    <source>
        <dbReference type="ARBA" id="ARBA00047913"/>
    </source>
</evidence>
<dbReference type="FunFam" id="1.10.10.410:FF:000001">
    <property type="entry name" value="Aspartyl/glutamyl-tRNA(Asn/Gln) amidotransferase subunit B"/>
    <property type="match status" value="1"/>
</dbReference>
<dbReference type="Gene3D" id="1.10.10.410">
    <property type="match status" value="1"/>
</dbReference>
<dbReference type="Pfam" id="PF02637">
    <property type="entry name" value="GatB_Yqey"/>
    <property type="match status" value="1"/>
</dbReference>
<dbReference type="PANTHER" id="PTHR11659">
    <property type="entry name" value="GLUTAMYL-TRNA GLN AMIDOTRANSFERASE SUBUNIT B MITOCHONDRIAL AND PROKARYOTIC PET112-RELATED"/>
    <property type="match status" value="1"/>
</dbReference>
<name>A0A172YE12_9GAMM</name>
<dbReference type="InterPro" id="IPR023168">
    <property type="entry name" value="GatB_Yqey_C_2"/>
</dbReference>
<evidence type="ECO:0000256" key="9">
    <source>
        <dbReference type="ARBA" id="ARBA00047380"/>
    </source>
</evidence>
<dbReference type="InterPro" id="IPR018027">
    <property type="entry name" value="Asn/Gln_amidotransferase"/>
</dbReference>
<dbReference type="SUPFAM" id="SSF89095">
    <property type="entry name" value="GatB/YqeY motif"/>
    <property type="match status" value="1"/>
</dbReference>
<dbReference type="STRING" id="376489.A5892_08495"/>
<dbReference type="RefSeq" id="WP_064122445.1">
    <property type="nucleotide sequence ID" value="NZ_CP015243.1"/>
</dbReference>
<evidence type="ECO:0000256" key="8">
    <source>
        <dbReference type="ARBA" id="ARBA00024799"/>
    </source>
</evidence>
<comment type="function">
    <text evidence="8 11">Allows the formation of correctly charged Asn-tRNA(Asn) or Gln-tRNA(Gln) through the transamidation of misacylated Asp-tRNA(Asn) or Glu-tRNA(Gln) in organisms which lack either or both of asparaginyl-tRNA or glutaminyl-tRNA synthetases. The reaction takes place in the presence of glutamine and ATP through an activated phospho-Asp-tRNA(Asn) or phospho-Glu-tRNA(Gln).</text>
</comment>
<evidence type="ECO:0000256" key="3">
    <source>
        <dbReference type="ARBA" id="ARBA00016923"/>
    </source>
</evidence>
<dbReference type="NCBIfam" id="TIGR00133">
    <property type="entry name" value="gatB"/>
    <property type="match status" value="1"/>
</dbReference>
<dbReference type="PROSITE" id="PS01234">
    <property type="entry name" value="GATB"/>
    <property type="match status" value="1"/>
</dbReference>
<evidence type="ECO:0000256" key="4">
    <source>
        <dbReference type="ARBA" id="ARBA00022598"/>
    </source>
</evidence>
<comment type="catalytic activity">
    <reaction evidence="9 11">
        <text>L-aspartyl-tRNA(Asn) + L-glutamine + ATP + H2O = L-asparaginyl-tRNA(Asn) + L-glutamate + ADP + phosphate + 2 H(+)</text>
        <dbReference type="Rhea" id="RHEA:14513"/>
        <dbReference type="Rhea" id="RHEA-COMP:9674"/>
        <dbReference type="Rhea" id="RHEA-COMP:9677"/>
        <dbReference type="ChEBI" id="CHEBI:15377"/>
        <dbReference type="ChEBI" id="CHEBI:15378"/>
        <dbReference type="ChEBI" id="CHEBI:29985"/>
        <dbReference type="ChEBI" id="CHEBI:30616"/>
        <dbReference type="ChEBI" id="CHEBI:43474"/>
        <dbReference type="ChEBI" id="CHEBI:58359"/>
        <dbReference type="ChEBI" id="CHEBI:78515"/>
        <dbReference type="ChEBI" id="CHEBI:78516"/>
        <dbReference type="ChEBI" id="CHEBI:456216"/>
    </reaction>
</comment>
<proteinExistence type="inferred from homology"/>
<dbReference type="GO" id="GO:0070681">
    <property type="term" value="P:glutaminyl-tRNAGln biosynthesis via transamidation"/>
    <property type="evidence" value="ECO:0007669"/>
    <property type="project" value="TreeGrafter"/>
</dbReference>
<dbReference type="InterPro" id="IPR017958">
    <property type="entry name" value="Gln-tRNA_amidoTrfase_suB_CS"/>
</dbReference>
<dbReference type="GO" id="GO:0050566">
    <property type="term" value="F:asparaginyl-tRNA synthase (glutamine-hydrolyzing) activity"/>
    <property type="evidence" value="ECO:0007669"/>
    <property type="project" value="RHEA"/>
</dbReference>
<reference evidence="13 14" key="1">
    <citation type="submission" date="2016-04" db="EMBL/GenBank/DDBJ databases">
        <title>Complete Genome Sequence of Halotalea alkalilenta IHB B 13600.</title>
        <authorList>
            <person name="Swarnkar M.K."/>
            <person name="Sharma A."/>
            <person name="Kaushal K."/>
            <person name="Soni R."/>
            <person name="Rana S."/>
            <person name="Singh A.K."/>
            <person name="Gulati A."/>
        </authorList>
    </citation>
    <scope>NUCLEOTIDE SEQUENCE [LARGE SCALE GENOMIC DNA]</scope>
    <source>
        <strain evidence="13 14">IHB B 13600</strain>
    </source>
</reference>
<dbReference type="NCBIfam" id="NF004015">
    <property type="entry name" value="PRK05477.1-5"/>
    <property type="match status" value="1"/>
</dbReference>
<dbReference type="GO" id="GO:0050567">
    <property type="term" value="F:glutaminyl-tRNA synthase (glutamine-hydrolyzing) activity"/>
    <property type="evidence" value="ECO:0007669"/>
    <property type="project" value="UniProtKB-UniRule"/>
</dbReference>
<dbReference type="FunFam" id="1.10.150.380:FF:000001">
    <property type="entry name" value="Aspartyl/glutamyl-tRNA(Asn/Gln) amidotransferase subunit B"/>
    <property type="match status" value="1"/>
</dbReference>
<dbReference type="InterPro" id="IPR014746">
    <property type="entry name" value="Gln_synth/guanido_kin_cat_dom"/>
</dbReference>
<evidence type="ECO:0000256" key="6">
    <source>
        <dbReference type="ARBA" id="ARBA00022840"/>
    </source>
</evidence>
<evidence type="ECO:0000256" key="5">
    <source>
        <dbReference type="ARBA" id="ARBA00022741"/>
    </source>
</evidence>
<dbReference type="InterPro" id="IPR004413">
    <property type="entry name" value="GatB"/>
</dbReference>
<evidence type="ECO:0000256" key="2">
    <source>
        <dbReference type="ARBA" id="ARBA00011123"/>
    </source>
</evidence>
<dbReference type="Gene3D" id="1.10.150.380">
    <property type="entry name" value="GatB domain, N-terminal subdomain"/>
    <property type="match status" value="1"/>
</dbReference>
<dbReference type="NCBIfam" id="NF004014">
    <property type="entry name" value="PRK05477.1-4"/>
    <property type="match status" value="1"/>
</dbReference>
<dbReference type="InterPro" id="IPR017959">
    <property type="entry name" value="Asn/Gln-tRNA_amidoTrfase_suB/E"/>
</dbReference>
<keyword evidence="7 11" id="KW-0648">Protein biosynthesis</keyword>
<dbReference type="NCBIfam" id="NF004012">
    <property type="entry name" value="PRK05477.1-2"/>
    <property type="match status" value="1"/>
</dbReference>
<keyword evidence="13" id="KW-0808">Transferase</keyword>
<dbReference type="Pfam" id="PF02934">
    <property type="entry name" value="GatB_N"/>
    <property type="match status" value="1"/>
</dbReference>
<gene>
    <name evidence="11 13" type="primary">gatB</name>
    <name evidence="13" type="ORF">A5892_08495</name>
</gene>
<comment type="catalytic activity">
    <reaction evidence="10 11">
        <text>L-glutamyl-tRNA(Gln) + L-glutamine + ATP + H2O = L-glutaminyl-tRNA(Gln) + L-glutamate + ADP + phosphate + H(+)</text>
        <dbReference type="Rhea" id="RHEA:17521"/>
        <dbReference type="Rhea" id="RHEA-COMP:9681"/>
        <dbReference type="Rhea" id="RHEA-COMP:9684"/>
        <dbReference type="ChEBI" id="CHEBI:15377"/>
        <dbReference type="ChEBI" id="CHEBI:15378"/>
        <dbReference type="ChEBI" id="CHEBI:29985"/>
        <dbReference type="ChEBI" id="CHEBI:30616"/>
        <dbReference type="ChEBI" id="CHEBI:43474"/>
        <dbReference type="ChEBI" id="CHEBI:58359"/>
        <dbReference type="ChEBI" id="CHEBI:78520"/>
        <dbReference type="ChEBI" id="CHEBI:78521"/>
        <dbReference type="ChEBI" id="CHEBI:456216"/>
    </reaction>
</comment>
<dbReference type="GO" id="GO:0006412">
    <property type="term" value="P:translation"/>
    <property type="evidence" value="ECO:0007669"/>
    <property type="project" value="UniProtKB-UniRule"/>
</dbReference>
<comment type="subunit">
    <text evidence="2 11">Heterotrimer of A, B and C subunits.</text>
</comment>
<dbReference type="GO" id="GO:0005524">
    <property type="term" value="F:ATP binding"/>
    <property type="evidence" value="ECO:0007669"/>
    <property type="project" value="UniProtKB-KW"/>
</dbReference>
<dbReference type="PANTHER" id="PTHR11659:SF0">
    <property type="entry name" value="GLUTAMYL-TRNA(GLN) AMIDOTRANSFERASE SUBUNIT B, MITOCHONDRIAL"/>
    <property type="match status" value="1"/>
</dbReference>
<dbReference type="AlphaFoldDB" id="A0A172YE12"/>
<dbReference type="InterPro" id="IPR042114">
    <property type="entry name" value="GatB_C_1"/>
</dbReference>
<evidence type="ECO:0000256" key="11">
    <source>
        <dbReference type="HAMAP-Rule" id="MF_00121"/>
    </source>
</evidence>
<dbReference type="KEGG" id="haa:A5892_08495"/>
<protein>
    <recommendedName>
        <fullName evidence="3 11">Aspartyl/glutamyl-tRNA(Asn/Gln) amidotransferase subunit B</fullName>
        <shortName evidence="11">Asp/Glu-ADT subunit B</shortName>
        <ecNumber evidence="11">6.3.5.-</ecNumber>
    </recommendedName>
</protein>
<dbReference type="SMART" id="SM00845">
    <property type="entry name" value="GatB_Yqey"/>
    <property type="match status" value="1"/>
</dbReference>
<dbReference type="GO" id="GO:0016740">
    <property type="term" value="F:transferase activity"/>
    <property type="evidence" value="ECO:0007669"/>
    <property type="project" value="UniProtKB-KW"/>
</dbReference>
<dbReference type="HAMAP" id="MF_00121">
    <property type="entry name" value="GatB"/>
    <property type="match status" value="1"/>
</dbReference>
<evidence type="ECO:0000313" key="14">
    <source>
        <dbReference type="Proteomes" id="UP000077875"/>
    </source>
</evidence>
<dbReference type="EC" id="6.3.5.-" evidence="11"/>
<evidence type="ECO:0000256" key="1">
    <source>
        <dbReference type="ARBA" id="ARBA00005306"/>
    </source>
</evidence>
<dbReference type="InterPro" id="IPR003789">
    <property type="entry name" value="Asn/Gln_tRNA_amidoTrase-B-like"/>
</dbReference>
<sequence>MQWETVIGLEVHVQLATRSKIFSGASTAFGAEPNTQACAVDLGLPGVLPVLNENAVAMALRFGLAIDAEIPEVSVFERKNYFYPDLPKGYQTSQMAQPIVGRGTVEILLEDGSRKAIRIHHAHLEEDAGKSLHEDFIGMSGIDLNRAGTPLLEIVSEPDMRSAKEASAYLRAIHTLVTYLGISDGNMAEGSMRCDVNVSVRPKGQAAFGTRAEVKNVNSFRFVERAIAFEVERQIDLLEEGGKVVQETRLFDPEADETRSMRTKEEANDYRYFPCPDLLPLMLDSAYVDHQRSLLPELPGTKRERFIEQLGLSTYDADILASDRDTAEYFEQVMAACDDPKLAANWVQGDLSARLNRAGLSIGESPVSAEQLGGLLKRIKDETINGKAAKQVFSDLWERRFENADQVIEIKGLKQVTDSGALAQVIDQVIEANPVQVTQYREATEEKRGKMLGFFVGQVMKASRGTANPQQVNALLKQKLDALC</sequence>
<keyword evidence="5 11" id="KW-0547">Nucleotide-binding</keyword>
<accession>A0A172YE12</accession>
<keyword evidence="6 11" id="KW-0067">ATP-binding</keyword>
<keyword evidence="14" id="KW-1185">Reference proteome</keyword>
<dbReference type="InterPro" id="IPR006075">
    <property type="entry name" value="Asn/Gln-tRNA_Trfase_suB/E_cat"/>
</dbReference>
<dbReference type="SUPFAM" id="SSF55931">
    <property type="entry name" value="Glutamine synthetase/guanido kinase"/>
    <property type="match status" value="1"/>
</dbReference>
<evidence type="ECO:0000313" key="13">
    <source>
        <dbReference type="EMBL" id="ANF57499.1"/>
    </source>
</evidence>
<feature type="domain" description="Asn/Gln amidotransferase" evidence="12">
    <location>
        <begin position="328"/>
        <end position="480"/>
    </location>
</feature>
<keyword evidence="4 11" id="KW-0436">Ligase</keyword>
<evidence type="ECO:0000259" key="12">
    <source>
        <dbReference type="SMART" id="SM00845"/>
    </source>
</evidence>
<organism evidence="13 14">
    <name type="scientific">Halotalea alkalilenta</name>
    <dbReference type="NCBI Taxonomy" id="376489"/>
    <lineage>
        <taxon>Bacteria</taxon>
        <taxon>Pseudomonadati</taxon>
        <taxon>Pseudomonadota</taxon>
        <taxon>Gammaproteobacteria</taxon>
        <taxon>Oceanospirillales</taxon>
        <taxon>Halomonadaceae</taxon>
        <taxon>Halotalea</taxon>
    </lineage>
</organism>
<evidence type="ECO:0000256" key="7">
    <source>
        <dbReference type="ARBA" id="ARBA00022917"/>
    </source>
</evidence>